<feature type="domain" description="Aminotransferase class V" evidence="2">
    <location>
        <begin position="77"/>
        <end position="398"/>
    </location>
</feature>
<evidence type="ECO:0000259" key="2">
    <source>
        <dbReference type="Pfam" id="PF00266"/>
    </source>
</evidence>
<dbReference type="InterPro" id="IPR015421">
    <property type="entry name" value="PyrdxlP-dep_Trfase_major"/>
</dbReference>
<keyword evidence="3" id="KW-0032">Aminotransferase</keyword>
<dbReference type="GO" id="GO:0008483">
    <property type="term" value="F:transaminase activity"/>
    <property type="evidence" value="ECO:0007669"/>
    <property type="project" value="UniProtKB-KW"/>
</dbReference>
<proteinExistence type="predicted"/>
<dbReference type="Gene3D" id="3.90.1150.10">
    <property type="entry name" value="Aspartate Aminotransferase, domain 1"/>
    <property type="match status" value="1"/>
</dbReference>
<gene>
    <name evidence="3" type="ORF">ACFPFU_24300</name>
</gene>
<dbReference type="PANTHER" id="PTHR43092:SF6">
    <property type="entry name" value="BLR1280 PROTEIN"/>
    <property type="match status" value="1"/>
</dbReference>
<evidence type="ECO:0000313" key="4">
    <source>
        <dbReference type="Proteomes" id="UP001595818"/>
    </source>
</evidence>
<dbReference type="InterPro" id="IPR000192">
    <property type="entry name" value="Aminotrans_V_dom"/>
</dbReference>
<dbReference type="Pfam" id="PF00266">
    <property type="entry name" value="Aminotran_5"/>
    <property type="match status" value="1"/>
</dbReference>
<sequence>MNRSNSRRSFIKRGTALMGGAFSAYSLFNQLYAADWEAKNLQYAGISDLEMAENEDYWSMIQQGYTASSSPVMNLNNGGVSPSPLVVQQAVERYNQLSNQAPSYYMWRILDQGREPVREKLALLAGCDPEEVAINRNATEALNTVIYGLDLQKGDEVIGSKQDYPNMMQAWHQRAQREGIVYKQLLFDFPIEDDDTIVAAYREAISPKTKIIHVTHVINWVGQIMPVKKICRMAHEHGIEVIVDGAHSFGLLDFKIPDLEGDYFGTSLHKYLSAPIGTGMLWVKKEKIGKIWPLLCNGDPKSTDIRKFETLGTRSFPLEQGIGEALNFHNGIGAKRKEERIRFLKNYWAEKAVKIPGVRIHTSLKPEYSCAIAGVSLENMTPQRLEQNLLARFKIHTSPISYENIHCVRVSPHVYTRLADLDKLVGALTILAEKHDPRDLEKQGV</sequence>
<dbReference type="SUPFAM" id="SSF53383">
    <property type="entry name" value="PLP-dependent transferases"/>
    <property type="match status" value="1"/>
</dbReference>
<keyword evidence="4" id="KW-1185">Reference proteome</keyword>
<name>A0ABV9T7S7_9BACT</name>
<keyword evidence="1" id="KW-0663">Pyridoxal phosphate</keyword>
<evidence type="ECO:0000256" key="1">
    <source>
        <dbReference type="ARBA" id="ARBA00022898"/>
    </source>
</evidence>
<comment type="caution">
    <text evidence="3">The sequence shown here is derived from an EMBL/GenBank/DDBJ whole genome shotgun (WGS) entry which is preliminary data.</text>
</comment>
<keyword evidence="3" id="KW-0808">Transferase</keyword>
<dbReference type="PROSITE" id="PS51318">
    <property type="entry name" value="TAT"/>
    <property type="match status" value="1"/>
</dbReference>
<dbReference type="EMBL" id="JBHSJJ010000023">
    <property type="protein sequence ID" value="MFC4874848.1"/>
    <property type="molecule type" value="Genomic_DNA"/>
</dbReference>
<dbReference type="PANTHER" id="PTHR43092">
    <property type="entry name" value="L-CYSTEINE DESULFHYDRASE"/>
    <property type="match status" value="1"/>
</dbReference>
<dbReference type="InterPro" id="IPR006311">
    <property type="entry name" value="TAT_signal"/>
</dbReference>
<dbReference type="RefSeq" id="WP_377069095.1">
    <property type="nucleotide sequence ID" value="NZ_JBHSJJ010000023.1"/>
</dbReference>
<dbReference type="Proteomes" id="UP001595818">
    <property type="component" value="Unassembled WGS sequence"/>
</dbReference>
<dbReference type="InterPro" id="IPR015424">
    <property type="entry name" value="PyrdxlP-dep_Trfase"/>
</dbReference>
<organism evidence="3 4">
    <name type="scientific">Negadavirga shengliensis</name>
    <dbReference type="NCBI Taxonomy" id="1389218"/>
    <lineage>
        <taxon>Bacteria</taxon>
        <taxon>Pseudomonadati</taxon>
        <taxon>Bacteroidota</taxon>
        <taxon>Cytophagia</taxon>
        <taxon>Cytophagales</taxon>
        <taxon>Cyclobacteriaceae</taxon>
        <taxon>Negadavirga</taxon>
    </lineage>
</organism>
<protein>
    <submittedName>
        <fullName evidence="3">Aminotransferase class V-fold PLP-dependent enzyme</fullName>
    </submittedName>
</protein>
<dbReference type="Gene3D" id="3.40.640.10">
    <property type="entry name" value="Type I PLP-dependent aspartate aminotransferase-like (Major domain)"/>
    <property type="match status" value="1"/>
</dbReference>
<dbReference type="InterPro" id="IPR015422">
    <property type="entry name" value="PyrdxlP-dep_Trfase_small"/>
</dbReference>
<evidence type="ECO:0000313" key="3">
    <source>
        <dbReference type="EMBL" id="MFC4874848.1"/>
    </source>
</evidence>
<reference evidence="4" key="1">
    <citation type="journal article" date="2019" name="Int. J. Syst. Evol. Microbiol.">
        <title>The Global Catalogue of Microorganisms (GCM) 10K type strain sequencing project: providing services to taxonomists for standard genome sequencing and annotation.</title>
        <authorList>
            <consortium name="The Broad Institute Genomics Platform"/>
            <consortium name="The Broad Institute Genome Sequencing Center for Infectious Disease"/>
            <person name="Wu L."/>
            <person name="Ma J."/>
        </authorList>
    </citation>
    <scope>NUCLEOTIDE SEQUENCE [LARGE SCALE GENOMIC DNA]</scope>
    <source>
        <strain evidence="4">CGMCC 4.7466</strain>
    </source>
</reference>
<accession>A0ABV9T7S7</accession>